<sequence>MPPSLPPPPGAPRRRVLLAAGGGALAALALGGTGPAATLLAATPARAQRSQTLPDFADLADRVLPAVVNISITGEEAVQIPPELRGTPAERFLRERLRGARRLFRGAGSGFIIDPAGHVVTNNHVVGNATRVTVSLQSGASFPARVVGSDDLTDLALLKIDAPRPLPFVVWGSSAALRVGQWVLAAGNPFGLGGTLTAGIVSARGREIGAGPFDDFIQTDAAINPGNSGGPLFNTAGEVVGISTAIYSPTGAYAGIGFATPSDLARGVIEQLRRDGRIERGWLGVSVQDLNGEVPEGGSAARRGAGRPAGGVLIAAVERGSPAARAGLRPGDVVVALDGERIETSRALVRNVAALPPGQTVRLTVLRDGREREIRVQVGRRPQNPEG</sequence>
<dbReference type="InterPro" id="IPR001940">
    <property type="entry name" value="Peptidase_S1C"/>
</dbReference>
<keyword evidence="1" id="KW-0645">Protease</keyword>
<evidence type="ECO:0000259" key="3">
    <source>
        <dbReference type="PROSITE" id="PS50106"/>
    </source>
</evidence>
<dbReference type="RefSeq" id="WP_220118797.1">
    <property type="nucleotide sequence ID" value="NZ_JAHZUY010000064.1"/>
</dbReference>
<evidence type="ECO:0000313" key="4">
    <source>
        <dbReference type="EMBL" id="MBW8271017.1"/>
    </source>
</evidence>
<dbReference type="InterPro" id="IPR051201">
    <property type="entry name" value="Chloro_Bact_Ser_Proteases"/>
</dbReference>
<evidence type="ECO:0000256" key="2">
    <source>
        <dbReference type="ARBA" id="ARBA00022801"/>
    </source>
</evidence>
<dbReference type="Gene3D" id="2.40.10.120">
    <property type="match status" value="1"/>
</dbReference>
<proteinExistence type="predicted"/>
<gene>
    <name evidence="4" type="ORF">K1J50_16150</name>
</gene>
<dbReference type="InterPro" id="IPR006311">
    <property type="entry name" value="TAT_signal"/>
</dbReference>
<dbReference type="SUPFAM" id="SSF50156">
    <property type="entry name" value="PDZ domain-like"/>
    <property type="match status" value="1"/>
</dbReference>
<dbReference type="InterPro" id="IPR036034">
    <property type="entry name" value="PDZ_sf"/>
</dbReference>
<evidence type="ECO:0000256" key="1">
    <source>
        <dbReference type="ARBA" id="ARBA00022670"/>
    </source>
</evidence>
<dbReference type="PROSITE" id="PS50106">
    <property type="entry name" value="PDZ"/>
    <property type="match status" value="1"/>
</dbReference>
<name>A0ABS7F5X1_9PROT</name>
<protein>
    <submittedName>
        <fullName evidence="4">Trypsin-like peptidase domain-containing protein</fullName>
    </submittedName>
</protein>
<keyword evidence="5" id="KW-1185">Reference proteome</keyword>
<comment type="caution">
    <text evidence="4">The sequence shown here is derived from an EMBL/GenBank/DDBJ whole genome shotgun (WGS) entry which is preliminary data.</text>
</comment>
<dbReference type="PANTHER" id="PTHR43343">
    <property type="entry name" value="PEPTIDASE S12"/>
    <property type="match status" value="1"/>
</dbReference>
<dbReference type="SUPFAM" id="SSF50494">
    <property type="entry name" value="Trypsin-like serine proteases"/>
    <property type="match status" value="1"/>
</dbReference>
<reference evidence="4 5" key="1">
    <citation type="submission" date="2021-08" db="EMBL/GenBank/DDBJ databases">
        <title>Caldovatus sediminis gen. nov., sp. nov., a moderately thermophilic bacterium isolated from a hot spring.</title>
        <authorList>
            <person name="Hu C.-J."/>
            <person name="Li W.-J."/>
            <person name="Xian W.-D."/>
        </authorList>
    </citation>
    <scope>NUCLEOTIDE SEQUENCE [LARGE SCALE GENOMIC DNA]</scope>
    <source>
        <strain evidence="4 5">SYSU G05006</strain>
    </source>
</reference>
<dbReference type="EMBL" id="JAHZUY010000064">
    <property type="protein sequence ID" value="MBW8271017.1"/>
    <property type="molecule type" value="Genomic_DNA"/>
</dbReference>
<dbReference type="SMART" id="SM00228">
    <property type="entry name" value="PDZ"/>
    <property type="match status" value="1"/>
</dbReference>
<dbReference type="Proteomes" id="UP001519924">
    <property type="component" value="Unassembled WGS sequence"/>
</dbReference>
<dbReference type="InterPro" id="IPR001478">
    <property type="entry name" value="PDZ"/>
</dbReference>
<accession>A0ABS7F5X1</accession>
<dbReference type="PROSITE" id="PS51318">
    <property type="entry name" value="TAT"/>
    <property type="match status" value="1"/>
</dbReference>
<dbReference type="Pfam" id="PF13365">
    <property type="entry name" value="Trypsin_2"/>
    <property type="match status" value="1"/>
</dbReference>
<dbReference type="InterPro" id="IPR009003">
    <property type="entry name" value="Peptidase_S1_PA"/>
</dbReference>
<organism evidence="4 5">
    <name type="scientific">Caldovatus aquaticus</name>
    <dbReference type="NCBI Taxonomy" id="2865671"/>
    <lineage>
        <taxon>Bacteria</taxon>
        <taxon>Pseudomonadati</taxon>
        <taxon>Pseudomonadota</taxon>
        <taxon>Alphaproteobacteria</taxon>
        <taxon>Acetobacterales</taxon>
        <taxon>Roseomonadaceae</taxon>
        <taxon>Caldovatus</taxon>
    </lineage>
</organism>
<dbReference type="Gene3D" id="2.30.42.10">
    <property type="match status" value="1"/>
</dbReference>
<dbReference type="PANTHER" id="PTHR43343:SF3">
    <property type="entry name" value="PROTEASE DO-LIKE 8, CHLOROPLASTIC"/>
    <property type="match status" value="1"/>
</dbReference>
<evidence type="ECO:0000313" key="5">
    <source>
        <dbReference type="Proteomes" id="UP001519924"/>
    </source>
</evidence>
<feature type="domain" description="PDZ" evidence="3">
    <location>
        <begin position="269"/>
        <end position="343"/>
    </location>
</feature>
<dbReference type="PRINTS" id="PR00834">
    <property type="entry name" value="PROTEASES2C"/>
</dbReference>
<keyword evidence="2" id="KW-0378">Hydrolase</keyword>
<dbReference type="Pfam" id="PF13180">
    <property type="entry name" value="PDZ_2"/>
    <property type="match status" value="1"/>
</dbReference>